<sequence>MELDLMKTEYEQVKLDYKTVLSRTAKLSISEELRRLKRKIDDEERRLSAELKVVNINGVNYEVPNGFGFYREIERYTYEVKDECLYRFEKMNLDSDGSFHLHHHVWIPQRENKFVDLCVRVLGGDRFGERYFISASYYKHPSDSFPYMYKDIRTNNYGYKPIYSYVIAKMGLKHKKDNWDTNKLEWIDKEEKNEAKK</sequence>
<gene>
    <name evidence="2" type="ORF">IAQ67_16175</name>
</gene>
<proteinExistence type="predicted"/>
<reference evidence="2 3" key="1">
    <citation type="submission" date="2020-09" db="EMBL/GenBank/DDBJ databases">
        <title>Characterization of Paenibacillus peoriae strain ZF390 with broad-spectrum antimicrobial activity as a potential biocontrol agent.</title>
        <authorList>
            <person name="Li L."/>
            <person name="Zhao Y."/>
            <person name="Li B."/>
            <person name="Xie X."/>
        </authorList>
    </citation>
    <scope>NUCLEOTIDE SEQUENCE [LARGE SCALE GENOMIC DNA]</scope>
    <source>
        <strain evidence="2 3">ZF390</strain>
    </source>
</reference>
<accession>A0A7H0Y2X2</accession>
<evidence type="ECO:0000313" key="3">
    <source>
        <dbReference type="Proteomes" id="UP000516384"/>
    </source>
</evidence>
<dbReference type="AlphaFoldDB" id="A0A7H0Y2X2"/>
<feature type="coiled-coil region" evidence="1">
    <location>
        <begin position="26"/>
        <end position="53"/>
    </location>
</feature>
<dbReference type="EMBL" id="CP061172">
    <property type="protein sequence ID" value="QNR65430.1"/>
    <property type="molecule type" value="Genomic_DNA"/>
</dbReference>
<dbReference type="RefSeq" id="WP_190297330.1">
    <property type="nucleotide sequence ID" value="NZ_CP061172.1"/>
</dbReference>
<name>A0A7H0Y2X2_9BACL</name>
<protein>
    <submittedName>
        <fullName evidence="2">Uncharacterized protein</fullName>
    </submittedName>
</protein>
<organism evidence="2 3">
    <name type="scientific">Paenibacillus peoriae</name>
    <dbReference type="NCBI Taxonomy" id="59893"/>
    <lineage>
        <taxon>Bacteria</taxon>
        <taxon>Bacillati</taxon>
        <taxon>Bacillota</taxon>
        <taxon>Bacilli</taxon>
        <taxon>Bacillales</taxon>
        <taxon>Paenibacillaceae</taxon>
        <taxon>Paenibacillus</taxon>
    </lineage>
</organism>
<dbReference type="Proteomes" id="UP000516384">
    <property type="component" value="Chromosome"/>
</dbReference>
<keyword evidence="1" id="KW-0175">Coiled coil</keyword>
<evidence type="ECO:0000256" key="1">
    <source>
        <dbReference type="SAM" id="Coils"/>
    </source>
</evidence>
<evidence type="ECO:0000313" key="2">
    <source>
        <dbReference type="EMBL" id="QNR65430.1"/>
    </source>
</evidence>